<reference evidence="1 2" key="1">
    <citation type="journal article" date="2020" name="Phytopathology">
        <title>Genome Sequence Resources of Colletotrichum truncatum, C. plurivorum, C. musicola, and C. sojae: Four Species Pathogenic to Soybean (Glycine max).</title>
        <authorList>
            <person name="Rogerio F."/>
            <person name="Boufleur T.R."/>
            <person name="Ciampi-Guillardi M."/>
            <person name="Sukno S.A."/>
            <person name="Thon M.R."/>
            <person name="Massola Junior N.S."/>
            <person name="Baroncelli R."/>
        </authorList>
    </citation>
    <scope>NUCLEOTIDE SEQUENCE [LARGE SCALE GENOMIC DNA]</scope>
    <source>
        <strain evidence="1 2">LFN0009</strain>
    </source>
</reference>
<protein>
    <submittedName>
        <fullName evidence="1">Uncharacterized protein</fullName>
    </submittedName>
</protein>
<comment type="caution">
    <text evidence="1">The sequence shown here is derived from an EMBL/GenBank/DDBJ whole genome shotgun (WGS) entry which is preliminary data.</text>
</comment>
<proteinExistence type="predicted"/>
<dbReference type="AlphaFoldDB" id="A0A8H6J472"/>
<organism evidence="1 2">
    <name type="scientific">Colletotrichum sojae</name>
    <dbReference type="NCBI Taxonomy" id="2175907"/>
    <lineage>
        <taxon>Eukaryota</taxon>
        <taxon>Fungi</taxon>
        <taxon>Dikarya</taxon>
        <taxon>Ascomycota</taxon>
        <taxon>Pezizomycotina</taxon>
        <taxon>Sordariomycetes</taxon>
        <taxon>Hypocreomycetidae</taxon>
        <taxon>Glomerellales</taxon>
        <taxon>Glomerellaceae</taxon>
        <taxon>Colletotrichum</taxon>
        <taxon>Colletotrichum orchidearum species complex</taxon>
    </lineage>
</organism>
<name>A0A8H6J472_9PEZI</name>
<keyword evidence="2" id="KW-1185">Reference proteome</keyword>
<evidence type="ECO:0000313" key="1">
    <source>
        <dbReference type="EMBL" id="KAF6805811.1"/>
    </source>
</evidence>
<dbReference type="EMBL" id="WIGN01000173">
    <property type="protein sequence ID" value="KAF6805811.1"/>
    <property type="molecule type" value="Genomic_DNA"/>
</dbReference>
<dbReference type="Proteomes" id="UP000652219">
    <property type="component" value="Unassembled WGS sequence"/>
</dbReference>
<accession>A0A8H6J472</accession>
<gene>
    <name evidence="1" type="ORF">CSOJ01_09240</name>
</gene>
<sequence length="238" mass="25760">MASIFNRARLIALSKVAAGAAVTVPAGFHLWTRQCSFDESFSPATDRSFAHPLLKKANPKGNPDFHDCCVRTLRFDEVRPDLLADALKGGSKLVEAYSAGVWGRYAFAPQLKIMQKARKSEENKGDIWDKNGLLESSYEVGTIFADDFVVIDKAPGSITLRGGMSPRVAPQGPREMDTFIVLAADLDAESRTATFRLKSVVVDGTSEGKGVPLGGVECFLHRQYAKLLVTAGVDHCAA</sequence>
<evidence type="ECO:0000313" key="2">
    <source>
        <dbReference type="Proteomes" id="UP000652219"/>
    </source>
</evidence>